<dbReference type="AlphaFoldDB" id="A0A5C6YQA4"/>
<protein>
    <recommendedName>
        <fullName evidence="1">CD-NTase-associated protein 12/Pycsar effector protein TIR domain-containing protein</fullName>
    </recommendedName>
</protein>
<proteinExistence type="predicted"/>
<dbReference type="InterPro" id="IPR019302">
    <property type="entry name" value="CAP12/PCTIR_TIR_dom"/>
</dbReference>
<dbReference type="EMBL" id="VORU01000003">
    <property type="protein sequence ID" value="TXD69752.1"/>
    <property type="molecule type" value="Genomic_DNA"/>
</dbReference>
<dbReference type="GO" id="GO:0050135">
    <property type="term" value="F:NADP+ nucleosidase activity"/>
    <property type="evidence" value="ECO:0007669"/>
    <property type="project" value="InterPro"/>
</dbReference>
<organism evidence="2 3">
    <name type="scientific">Aequorivita lipolytica</name>
    <dbReference type="NCBI Taxonomy" id="153267"/>
    <lineage>
        <taxon>Bacteria</taxon>
        <taxon>Pseudomonadati</taxon>
        <taxon>Bacteroidota</taxon>
        <taxon>Flavobacteriia</taxon>
        <taxon>Flavobacteriales</taxon>
        <taxon>Flavobacteriaceae</taxon>
        <taxon>Aequorivita</taxon>
    </lineage>
</organism>
<dbReference type="OrthoDB" id="5497289at2"/>
<evidence type="ECO:0000313" key="2">
    <source>
        <dbReference type="EMBL" id="TXD69752.1"/>
    </source>
</evidence>
<accession>A0A5C6YQA4</accession>
<reference evidence="2 3" key="1">
    <citation type="submission" date="2019-08" db="EMBL/GenBank/DDBJ databases">
        <title>Genome of Aequorivita lipolytica Y10-2 (type strain).</title>
        <authorList>
            <person name="Bowman J.P."/>
        </authorList>
    </citation>
    <scope>NUCLEOTIDE SEQUENCE [LARGE SCALE GENOMIC DNA]</scope>
    <source>
        <strain evidence="2 3">Y10-2</strain>
    </source>
</reference>
<feature type="domain" description="CD-NTase-associated protein 12/Pycsar effector protein TIR" evidence="1">
    <location>
        <begin position="107"/>
        <end position="228"/>
    </location>
</feature>
<comment type="caution">
    <text evidence="2">The sequence shown here is derived from an EMBL/GenBank/DDBJ whole genome shotgun (WGS) entry which is preliminary data.</text>
</comment>
<name>A0A5C6YQA4_9FLAO</name>
<dbReference type="Proteomes" id="UP000321945">
    <property type="component" value="Unassembled WGS sequence"/>
</dbReference>
<gene>
    <name evidence="2" type="ORF">ESV24_04750</name>
</gene>
<dbReference type="Pfam" id="PF10137">
    <property type="entry name" value="CAP12-PCTIR_TIR"/>
    <property type="match status" value="1"/>
</dbReference>
<sequence>MKDFQKEIESLDHKVLILTYKSDKLKQEVQEITDKTLELFTAKIDVQEKIDKFRKILKAKSVSEFDIHKLRFSNDLHLLKMSRLMEQTDVSLSKIKSVRLHTPPSNKIFIVHGHNEVMKKKVADFIGNLGLQPIILHEQRNQGRTIIEKFEHESDVGFAVVLLSADDLGLNKNDKYENAKLRARQNVIFELGYFIGKIGRENVVGLLETNNNFEFPTDYQGVIYEKFDDANNWQN</sequence>
<keyword evidence="3" id="KW-1185">Reference proteome</keyword>
<evidence type="ECO:0000313" key="3">
    <source>
        <dbReference type="Proteomes" id="UP000321945"/>
    </source>
</evidence>
<evidence type="ECO:0000259" key="1">
    <source>
        <dbReference type="Pfam" id="PF10137"/>
    </source>
</evidence>
<dbReference type="RefSeq" id="WP_111814886.1">
    <property type="nucleotide sequence ID" value="NZ_CBCRZQ010000002.1"/>
</dbReference>